<dbReference type="Gene3D" id="1.20.1640.10">
    <property type="entry name" value="Multidrug efflux transporter AcrB transmembrane domain"/>
    <property type="match status" value="2"/>
</dbReference>
<feature type="transmembrane region" description="Helical" evidence="7">
    <location>
        <begin position="886"/>
        <end position="906"/>
    </location>
</feature>
<dbReference type="NCBIfam" id="TIGR03057">
    <property type="entry name" value="xxxLxxG_by_4"/>
    <property type="match status" value="1"/>
</dbReference>
<dbReference type="InterPro" id="IPR004869">
    <property type="entry name" value="MMPL_dom"/>
</dbReference>
<feature type="transmembrane region" description="Helical" evidence="7">
    <location>
        <begin position="380"/>
        <end position="400"/>
    </location>
</feature>
<evidence type="ECO:0000256" key="6">
    <source>
        <dbReference type="ARBA" id="ARBA00023136"/>
    </source>
</evidence>
<accession>A0A7X0VD61</accession>
<comment type="caution">
    <text evidence="9">The sequence shown here is derived from an EMBL/GenBank/DDBJ whole genome shotgun (WGS) entry which is preliminary data.</text>
</comment>
<evidence type="ECO:0000256" key="7">
    <source>
        <dbReference type="SAM" id="Phobius"/>
    </source>
</evidence>
<evidence type="ECO:0000256" key="1">
    <source>
        <dbReference type="ARBA" id="ARBA00004651"/>
    </source>
</evidence>
<comment type="subcellular location">
    <subcellularLocation>
        <location evidence="1">Cell membrane</location>
        <topology evidence="1">Multi-pass membrane protein</topology>
    </subcellularLocation>
</comment>
<dbReference type="InterPro" id="IPR023908">
    <property type="entry name" value="xxxLxxG_rpt"/>
</dbReference>
<dbReference type="Pfam" id="PF03176">
    <property type="entry name" value="MMPL"/>
    <property type="match status" value="2"/>
</dbReference>
<comment type="similarity">
    <text evidence="2">Belongs to the resistance-nodulation-cell division (RND) (TC 2.A.6) family. MmpL subfamily.</text>
</comment>
<feature type="transmembrane region" description="Helical" evidence="7">
    <location>
        <begin position="962"/>
        <end position="986"/>
    </location>
</feature>
<keyword evidence="6 7" id="KW-0472">Membrane</keyword>
<proteinExistence type="inferred from homology"/>
<dbReference type="Proteomes" id="UP000523955">
    <property type="component" value="Unassembled WGS sequence"/>
</dbReference>
<evidence type="ECO:0000313" key="9">
    <source>
        <dbReference type="EMBL" id="MBB6629727.1"/>
    </source>
</evidence>
<feature type="transmembrane region" description="Helical" evidence="7">
    <location>
        <begin position="222"/>
        <end position="243"/>
    </location>
</feature>
<gene>
    <name evidence="9" type="ORF">H5V45_20590</name>
</gene>
<organism evidence="9 10">
    <name type="scientific">Nocardioides luti</name>
    <dbReference type="NCBI Taxonomy" id="2761101"/>
    <lineage>
        <taxon>Bacteria</taxon>
        <taxon>Bacillati</taxon>
        <taxon>Actinomycetota</taxon>
        <taxon>Actinomycetes</taxon>
        <taxon>Propionibacteriales</taxon>
        <taxon>Nocardioidaceae</taxon>
        <taxon>Nocardioides</taxon>
    </lineage>
</organism>
<feature type="transmembrane region" description="Helical" evidence="7">
    <location>
        <begin position="829"/>
        <end position="848"/>
    </location>
</feature>
<dbReference type="PROSITE" id="PS50156">
    <property type="entry name" value="SSD"/>
    <property type="match status" value="1"/>
</dbReference>
<feature type="transmembrane region" description="Helical" evidence="7">
    <location>
        <begin position="21"/>
        <end position="42"/>
    </location>
</feature>
<dbReference type="PANTHER" id="PTHR33406:SF6">
    <property type="entry name" value="MEMBRANE PROTEIN YDGH-RELATED"/>
    <property type="match status" value="1"/>
</dbReference>
<keyword evidence="5 7" id="KW-1133">Transmembrane helix</keyword>
<evidence type="ECO:0000256" key="4">
    <source>
        <dbReference type="ARBA" id="ARBA00022692"/>
    </source>
</evidence>
<dbReference type="InterPro" id="IPR050545">
    <property type="entry name" value="Mycobact_MmpL"/>
</dbReference>
<keyword evidence="10" id="KW-1185">Reference proteome</keyword>
<dbReference type="InterPro" id="IPR000731">
    <property type="entry name" value="SSD"/>
</dbReference>
<feature type="transmembrane region" description="Helical" evidence="7">
    <location>
        <begin position="297"/>
        <end position="323"/>
    </location>
</feature>
<dbReference type="SUPFAM" id="SSF101967">
    <property type="entry name" value="Adhesin YadA, collagen-binding domain"/>
    <property type="match status" value="1"/>
</dbReference>
<protein>
    <submittedName>
        <fullName evidence="9">MMPL family transporter</fullName>
    </submittedName>
</protein>
<feature type="transmembrane region" description="Helical" evidence="7">
    <location>
        <begin position="927"/>
        <end position="950"/>
    </location>
</feature>
<feature type="transmembrane region" description="Helical" evidence="7">
    <location>
        <begin position="329"/>
        <end position="349"/>
    </location>
</feature>
<evidence type="ECO:0000256" key="2">
    <source>
        <dbReference type="ARBA" id="ARBA00010157"/>
    </source>
</evidence>
<evidence type="ECO:0000313" key="10">
    <source>
        <dbReference type="Proteomes" id="UP000523955"/>
    </source>
</evidence>
<dbReference type="GO" id="GO:0005886">
    <property type="term" value="C:plasma membrane"/>
    <property type="evidence" value="ECO:0007669"/>
    <property type="project" value="UniProtKB-SubCell"/>
</dbReference>
<dbReference type="InterPro" id="IPR011049">
    <property type="entry name" value="Serralysin-like_metalloprot_C"/>
</dbReference>
<evidence type="ECO:0000259" key="8">
    <source>
        <dbReference type="PROSITE" id="PS50156"/>
    </source>
</evidence>
<feature type="domain" description="SSD" evidence="8">
    <location>
        <begin position="858"/>
        <end position="985"/>
    </location>
</feature>
<name>A0A7X0VD61_9ACTN</name>
<keyword evidence="4 7" id="KW-0812">Transmembrane</keyword>
<dbReference type="EMBL" id="JACKXE010000002">
    <property type="protein sequence ID" value="MBB6629727.1"/>
    <property type="molecule type" value="Genomic_DNA"/>
</dbReference>
<evidence type="ECO:0000256" key="5">
    <source>
        <dbReference type="ARBA" id="ARBA00022989"/>
    </source>
</evidence>
<evidence type="ECO:0000256" key="3">
    <source>
        <dbReference type="ARBA" id="ARBA00022475"/>
    </source>
</evidence>
<dbReference type="AlphaFoldDB" id="A0A7X0VD61"/>
<dbReference type="SUPFAM" id="SSF82866">
    <property type="entry name" value="Multidrug efflux transporter AcrB transmembrane domain"/>
    <property type="match status" value="2"/>
</dbReference>
<keyword evidence="3" id="KW-1003">Cell membrane</keyword>
<reference evidence="9 10" key="1">
    <citation type="submission" date="2020-08" db="EMBL/GenBank/DDBJ databases">
        <authorList>
            <person name="Seo M.-J."/>
        </authorList>
    </citation>
    <scope>NUCLEOTIDE SEQUENCE [LARGE SCALE GENOMIC DNA]</scope>
    <source>
        <strain evidence="9 10">KIGAM211</strain>
    </source>
</reference>
<feature type="transmembrane region" description="Helical" evidence="7">
    <location>
        <begin position="195"/>
        <end position="215"/>
    </location>
</feature>
<sequence length="1014" mass="106057">MGRGPRAGSSGPLRSALRLGHRFPSIVVLGWVLAAAALSLLVTPLGTVVERSSTAFLPEDSPTLHGLRVMDTAFGSGNTHSYVFVVITDDDGLGVGDRRVYADLVSTLQKEPERVSEVQDYLGKPEARRSMTSKDGEATYLVVGLRSAVGSPASDEDVKWLRSVVDDLDAPPGTEVHVTGDPAMIADLTTAVNDASLKITAVSLFLLVGILWLVYRRIATVLVSLVTIGVALLCTRGALAWAGEHGLALSTYTDAFVVAITLGAGTDYCVFLISRFREEYGNGLEPLDAVAESVSRVGPALLASAATVILGAICLGFTELAIFATTGPPMAICIAVTLAVSLTFTPALIRWFGPRIGPAPAPRPDSRWARTGRLVGRHPARILVAGVTVLVLLALALPTMQLSFDERAAQPPDTPSNLGLAAMTEHFPPNQTLPDYLLIRSDHNMANTRDLAVINSVSTAVAKVDGVNQVRSITQPAGRRLEPASIANQLGKLARGLHQADRKLESGEPGLERLASGAGDLGDALGQVSAGAGKAQDGAGKLSDGSRRIAHGLGQAADHTSQAASGARRLRLGAAALAAGLRTAHDQVAQAVEGLGRIVEALEDDPICTADPICKRSREGLRKIYTGERDRLLPGLAQAAAGAERLAAGDGRLATGLDQLAAGLRQAQSGSNRIAEGQALLSEKLGELEGGTDRLATGAAGIAPGIEQLLTQTEKLSNGLDESGDYLQAINQRADTPEAGGFYLPASALGKPDFALARTQFLSEDGKLARIQVTGDTDPLTPAGQERYNEVQDTADQAMNNTRLDDSTILATGAAGLGADLAHYLADDAVLVVAAVLLMVLLILILTLRALTAPLYLLASVVLSCAAALGLTTLVFQQLVGQDIHFTVPVIVFVLLVAVGADYNILLMSRMRESGLALDRDEVARAVTATGPVITAAGLIFASTFVALLFSPVEALAQTGFAVAAGLLLDTFIVRTLVVPACAALFEDRSWWPHRRPTRAPSALQPATTSDAHA</sequence>
<feature type="transmembrane region" description="Helical" evidence="7">
    <location>
        <begin position="255"/>
        <end position="276"/>
    </location>
</feature>
<feature type="transmembrane region" description="Helical" evidence="7">
    <location>
        <begin position="855"/>
        <end position="880"/>
    </location>
</feature>
<dbReference type="PANTHER" id="PTHR33406">
    <property type="entry name" value="MEMBRANE PROTEIN MJ1562-RELATED"/>
    <property type="match status" value="1"/>
</dbReference>